<dbReference type="Gene3D" id="2.60.40.60">
    <property type="entry name" value="Cadherins"/>
    <property type="match status" value="1"/>
</dbReference>
<dbReference type="Proteomes" id="UP000826195">
    <property type="component" value="Unassembled WGS sequence"/>
</dbReference>
<evidence type="ECO:0000313" key="3">
    <source>
        <dbReference type="EMBL" id="KAH0552716.1"/>
    </source>
</evidence>
<evidence type="ECO:0000256" key="1">
    <source>
        <dbReference type="PROSITE-ProRule" id="PRU00043"/>
    </source>
</evidence>
<evidence type="ECO:0000259" key="2">
    <source>
        <dbReference type="PROSITE" id="PS50268"/>
    </source>
</evidence>
<dbReference type="SMART" id="SM00112">
    <property type="entry name" value="CA"/>
    <property type="match status" value="1"/>
</dbReference>
<dbReference type="AlphaFoldDB" id="A0AAV7IL46"/>
<name>A0AAV7IL46_COTGL</name>
<protein>
    <recommendedName>
        <fullName evidence="2">Cadherin domain-containing protein</fullName>
    </recommendedName>
</protein>
<dbReference type="CDD" id="cd11304">
    <property type="entry name" value="Cadherin_repeat"/>
    <property type="match status" value="1"/>
</dbReference>
<dbReference type="InterPro" id="IPR002126">
    <property type="entry name" value="Cadherin-like_dom"/>
</dbReference>
<dbReference type="GO" id="GO:0005509">
    <property type="term" value="F:calcium ion binding"/>
    <property type="evidence" value="ECO:0007669"/>
    <property type="project" value="UniProtKB-UniRule"/>
</dbReference>
<feature type="domain" description="Cadherin" evidence="2">
    <location>
        <begin position="6"/>
        <end position="124"/>
    </location>
</feature>
<gene>
    <name evidence="3" type="ORF">KQX54_014385</name>
</gene>
<dbReference type="PROSITE" id="PS50268">
    <property type="entry name" value="CADHERIN_2"/>
    <property type="match status" value="1"/>
</dbReference>
<dbReference type="GO" id="GO:0007156">
    <property type="term" value="P:homophilic cell adhesion via plasma membrane adhesion molecules"/>
    <property type="evidence" value="ECO:0007669"/>
    <property type="project" value="InterPro"/>
</dbReference>
<dbReference type="SUPFAM" id="SSF49313">
    <property type="entry name" value="Cadherin-like"/>
    <property type="match status" value="1"/>
</dbReference>
<dbReference type="EMBL" id="JAHXZJ010001492">
    <property type="protein sequence ID" value="KAH0552716.1"/>
    <property type="molecule type" value="Genomic_DNA"/>
</dbReference>
<dbReference type="Pfam" id="PF00028">
    <property type="entry name" value="Cadherin"/>
    <property type="match status" value="1"/>
</dbReference>
<keyword evidence="4" id="KW-1185">Reference proteome</keyword>
<dbReference type="GO" id="GO:0016020">
    <property type="term" value="C:membrane"/>
    <property type="evidence" value="ECO:0007669"/>
    <property type="project" value="InterPro"/>
</dbReference>
<reference evidence="3 4" key="1">
    <citation type="journal article" date="2021" name="J. Hered.">
        <title>A chromosome-level genome assembly of the parasitoid wasp, Cotesia glomerata (Hymenoptera: Braconidae).</title>
        <authorList>
            <person name="Pinto B.J."/>
            <person name="Weis J.J."/>
            <person name="Gamble T."/>
            <person name="Ode P.J."/>
            <person name="Paul R."/>
            <person name="Zaspel J.M."/>
        </authorList>
    </citation>
    <scope>NUCLEOTIDE SEQUENCE [LARGE SCALE GENOMIC DNA]</scope>
    <source>
        <strain evidence="3">CgM1</strain>
    </source>
</reference>
<sequence>MNGPIENVRERTAFRVQATDPDCGVNSMVNYTLAAGQLASEQLFVRSDSGEICVRSPLDRELASYLELPVVATDRELLLDVSKPIAARGVSLPALALFSRWSIMLTSISHIQREEGTLQYTPVLFF</sequence>
<keyword evidence="1" id="KW-0106">Calcium</keyword>
<organism evidence="3 4">
    <name type="scientific">Cotesia glomerata</name>
    <name type="common">Lepidopteran parasitic wasp</name>
    <name type="synonym">Apanteles glomeratus</name>
    <dbReference type="NCBI Taxonomy" id="32391"/>
    <lineage>
        <taxon>Eukaryota</taxon>
        <taxon>Metazoa</taxon>
        <taxon>Ecdysozoa</taxon>
        <taxon>Arthropoda</taxon>
        <taxon>Hexapoda</taxon>
        <taxon>Insecta</taxon>
        <taxon>Pterygota</taxon>
        <taxon>Neoptera</taxon>
        <taxon>Endopterygota</taxon>
        <taxon>Hymenoptera</taxon>
        <taxon>Apocrita</taxon>
        <taxon>Ichneumonoidea</taxon>
        <taxon>Braconidae</taxon>
        <taxon>Microgastrinae</taxon>
        <taxon>Cotesia</taxon>
    </lineage>
</organism>
<dbReference type="InterPro" id="IPR015919">
    <property type="entry name" value="Cadherin-like_sf"/>
</dbReference>
<comment type="caution">
    <text evidence="3">The sequence shown here is derived from an EMBL/GenBank/DDBJ whole genome shotgun (WGS) entry which is preliminary data.</text>
</comment>
<evidence type="ECO:0000313" key="4">
    <source>
        <dbReference type="Proteomes" id="UP000826195"/>
    </source>
</evidence>
<accession>A0AAV7IL46</accession>
<proteinExistence type="predicted"/>